<dbReference type="OrthoDB" id="7274111at2"/>
<dbReference type="GO" id="GO:0003677">
    <property type="term" value="F:DNA binding"/>
    <property type="evidence" value="ECO:0007669"/>
    <property type="project" value="InterPro"/>
</dbReference>
<dbReference type="InterPro" id="IPR036388">
    <property type="entry name" value="WH-like_DNA-bd_sf"/>
</dbReference>
<sequence>MRSSTTWDAGGFRARLAAILSCLRRSGTFESQKLVAQPNLARSTAHRVLATLTHQGYVQPSSDSAVYEPGPASMELGATPQDFAECATEPAPR</sequence>
<proteinExistence type="predicted"/>
<dbReference type="Proteomes" id="UP000460157">
    <property type="component" value="Unassembled WGS sequence"/>
</dbReference>
<keyword evidence="3" id="KW-1185">Reference proteome</keyword>
<evidence type="ECO:0000259" key="1">
    <source>
        <dbReference type="Pfam" id="PF09339"/>
    </source>
</evidence>
<dbReference type="InterPro" id="IPR036390">
    <property type="entry name" value="WH_DNA-bd_sf"/>
</dbReference>
<dbReference type="RefSeq" id="WP_157320920.1">
    <property type="nucleotide sequence ID" value="NZ_BMFX01000040.1"/>
</dbReference>
<dbReference type="InterPro" id="IPR005471">
    <property type="entry name" value="Tscrpt_reg_IclR_N"/>
</dbReference>
<organism evidence="2 3">
    <name type="scientific">Nesterenkonia alkaliphila</name>
    <dbReference type="NCBI Taxonomy" id="1463631"/>
    <lineage>
        <taxon>Bacteria</taxon>
        <taxon>Bacillati</taxon>
        <taxon>Actinomycetota</taxon>
        <taxon>Actinomycetes</taxon>
        <taxon>Micrococcales</taxon>
        <taxon>Micrococcaceae</taxon>
        <taxon>Nesterenkonia</taxon>
    </lineage>
</organism>
<name>A0A7K1UFC6_9MICC</name>
<dbReference type="EMBL" id="WRPM01000013">
    <property type="protein sequence ID" value="MVT25167.1"/>
    <property type="molecule type" value="Genomic_DNA"/>
</dbReference>
<gene>
    <name evidence="2" type="ORF">GNZ21_02110</name>
</gene>
<dbReference type="GO" id="GO:0006355">
    <property type="term" value="P:regulation of DNA-templated transcription"/>
    <property type="evidence" value="ECO:0007669"/>
    <property type="project" value="InterPro"/>
</dbReference>
<comment type="caution">
    <text evidence="2">The sequence shown here is derived from an EMBL/GenBank/DDBJ whole genome shotgun (WGS) entry which is preliminary data.</text>
</comment>
<accession>A0A7K1UFC6</accession>
<reference evidence="2 3" key="1">
    <citation type="submission" date="2019-12" db="EMBL/GenBank/DDBJ databases">
        <title>Nesterenkonia muleiensis sp. nov., a novel actinobacterium isolated from sap of Populus euphratica.</title>
        <authorList>
            <person name="Wang R."/>
        </authorList>
    </citation>
    <scope>NUCLEOTIDE SEQUENCE [LARGE SCALE GENOMIC DNA]</scope>
    <source>
        <strain evidence="2 3">F10</strain>
    </source>
</reference>
<dbReference type="SUPFAM" id="SSF46785">
    <property type="entry name" value="Winged helix' DNA-binding domain"/>
    <property type="match status" value="1"/>
</dbReference>
<evidence type="ECO:0000313" key="3">
    <source>
        <dbReference type="Proteomes" id="UP000460157"/>
    </source>
</evidence>
<evidence type="ECO:0000313" key="2">
    <source>
        <dbReference type="EMBL" id="MVT25167.1"/>
    </source>
</evidence>
<feature type="domain" description="HTH iclR-type" evidence="1">
    <location>
        <begin position="15"/>
        <end position="59"/>
    </location>
</feature>
<dbReference type="Gene3D" id="1.10.10.10">
    <property type="entry name" value="Winged helix-like DNA-binding domain superfamily/Winged helix DNA-binding domain"/>
    <property type="match status" value="1"/>
</dbReference>
<protein>
    <submittedName>
        <fullName evidence="2">Helix-turn-helix domain-containing protein</fullName>
    </submittedName>
</protein>
<dbReference type="AlphaFoldDB" id="A0A7K1UFC6"/>
<dbReference type="Pfam" id="PF09339">
    <property type="entry name" value="HTH_IclR"/>
    <property type="match status" value="1"/>
</dbReference>